<gene>
    <name evidence="2" type="ORF">OXX778_LOCUS16427</name>
</gene>
<keyword evidence="3" id="KW-1185">Reference proteome</keyword>
<dbReference type="Proteomes" id="UP000663879">
    <property type="component" value="Unassembled WGS sequence"/>
</dbReference>
<accession>A0A814GVE8</accession>
<name>A0A814GVE8_9BILA</name>
<comment type="caution">
    <text evidence="2">The sequence shown here is derived from an EMBL/GenBank/DDBJ whole genome shotgun (WGS) entry which is preliminary data.</text>
</comment>
<feature type="non-terminal residue" evidence="2">
    <location>
        <position position="1"/>
    </location>
</feature>
<evidence type="ECO:0000313" key="2">
    <source>
        <dbReference type="EMBL" id="CAF1001517.1"/>
    </source>
</evidence>
<proteinExistence type="predicted"/>
<evidence type="ECO:0000256" key="1">
    <source>
        <dbReference type="SAM" id="MobiDB-lite"/>
    </source>
</evidence>
<sequence>DDEVNNPKNYSQNKGSNDTKIYASSDNINSFNSQKTTLNSQNHEVPKVEKDNKKLEFSFKTPDEYLAYYKKKIEYEDKPFIKDPFLDFIPTRLNKNGLPDLRFKENRHAYLHNGKK</sequence>
<protein>
    <submittedName>
        <fullName evidence="2">Uncharacterized protein</fullName>
    </submittedName>
</protein>
<organism evidence="2 3">
    <name type="scientific">Brachionus calyciflorus</name>
    <dbReference type="NCBI Taxonomy" id="104777"/>
    <lineage>
        <taxon>Eukaryota</taxon>
        <taxon>Metazoa</taxon>
        <taxon>Spiralia</taxon>
        <taxon>Gnathifera</taxon>
        <taxon>Rotifera</taxon>
        <taxon>Eurotatoria</taxon>
        <taxon>Monogononta</taxon>
        <taxon>Pseudotrocha</taxon>
        <taxon>Ploima</taxon>
        <taxon>Brachionidae</taxon>
        <taxon>Brachionus</taxon>
    </lineage>
</organism>
<dbReference type="EMBL" id="CAJNOC010003878">
    <property type="protein sequence ID" value="CAF1001517.1"/>
    <property type="molecule type" value="Genomic_DNA"/>
</dbReference>
<feature type="region of interest" description="Disordered" evidence="1">
    <location>
        <begin position="1"/>
        <end position="24"/>
    </location>
</feature>
<evidence type="ECO:0000313" key="3">
    <source>
        <dbReference type="Proteomes" id="UP000663879"/>
    </source>
</evidence>
<dbReference type="AlphaFoldDB" id="A0A814GVE8"/>
<reference evidence="2" key="1">
    <citation type="submission" date="2021-02" db="EMBL/GenBank/DDBJ databases">
        <authorList>
            <person name="Nowell W R."/>
        </authorList>
    </citation>
    <scope>NUCLEOTIDE SEQUENCE</scope>
    <source>
        <strain evidence="2">Ploen Becks lab</strain>
    </source>
</reference>